<sequence>MDLRKTLDTVFGLLCILLLAAAGSLFALLYLTERTHSAEALAIAQRDSLFQLSYSVRAEELAALETLVGKSAMVQGGPDLAPSAATDAAISRAGAAFAKGQDAEVGKILQTLAQHIAQGRDSLAKAASGPRPASGATLDEWHRSLAPQARDFVQLSQLLAERSPTADSSNGLVPHTLAMLRGLGLNAHRGLLDNRILIERLLAASDPASVPLLFHGLLNSLHATTAASTGAADQAAAHARIAPGPATDPAVQALDMLAEDYAPTELALLDTLAQGRRPVAADIDLWRASSRGSLQEFEHAEAELTATGRDLFDRHVRQTRLTLGTGSLVALLSFCLVAFTAHFLRRTVLHPLDRITVSLRLLDLEGAAPPPATAQDRSDLDRLRATVERIAEANRRDRHRQSELARLSDHAVTGNRHMLADLEAAAAVQRGQLPPSPRALPGAAFHALFRPARIVAGDTYDCVTFPDGRSTVFQIDVAGHGAPAAIVSVAAHVALKQALLSAPAKEPLASTIARVNRTWADDLPYFTLLAVEIDPATASAQIVQCGHPALLRLPAEGGIEAVGKGGLPIGVLPDAAFETLTCPFASGDRLVLTTDGLSEAADPKGRPFGDNRLRDLLLARPRPEPAALFDRIERALWDWRGTDTPDDDVTILILEAR</sequence>
<keyword evidence="2" id="KW-0472">Membrane</keyword>
<reference evidence="4 5" key="1">
    <citation type="journal article" date="2017" name="Int. J. Syst. Evol. Microbiol.">
        <title>Gemmobacter straminiformis sp. nov., isolated from an artificial fountain.</title>
        <authorList>
            <person name="Kang J.Y."/>
            <person name="Kim M.J."/>
            <person name="Chun J."/>
            <person name="Son K.P."/>
            <person name="Jahng K.Y."/>
        </authorList>
    </citation>
    <scope>NUCLEOTIDE SEQUENCE [LARGE SCALE GENOMIC DNA]</scope>
    <source>
        <strain evidence="4 5">CAM-8</strain>
    </source>
</reference>
<dbReference type="Pfam" id="PF07228">
    <property type="entry name" value="SpoIIE"/>
    <property type="match status" value="1"/>
</dbReference>
<dbReference type="Gene3D" id="3.60.40.10">
    <property type="entry name" value="PPM-type phosphatase domain"/>
    <property type="match status" value="1"/>
</dbReference>
<organism evidence="4 5">
    <name type="scientific">Paragemmobacter straminiformis</name>
    <dbReference type="NCBI Taxonomy" id="2045119"/>
    <lineage>
        <taxon>Bacteria</taxon>
        <taxon>Pseudomonadati</taxon>
        <taxon>Pseudomonadota</taxon>
        <taxon>Alphaproteobacteria</taxon>
        <taxon>Rhodobacterales</taxon>
        <taxon>Paracoccaceae</taxon>
        <taxon>Paragemmobacter</taxon>
    </lineage>
</organism>
<dbReference type="SUPFAM" id="SSF81606">
    <property type="entry name" value="PP2C-like"/>
    <property type="match status" value="1"/>
</dbReference>
<keyword evidence="1" id="KW-0378">Hydrolase</keyword>
<dbReference type="InterPro" id="IPR052016">
    <property type="entry name" value="Bact_Sigma-Reg"/>
</dbReference>
<evidence type="ECO:0000256" key="1">
    <source>
        <dbReference type="ARBA" id="ARBA00022801"/>
    </source>
</evidence>
<feature type="transmembrane region" description="Helical" evidence="2">
    <location>
        <begin position="321"/>
        <end position="344"/>
    </location>
</feature>
<keyword evidence="2" id="KW-1133">Transmembrane helix</keyword>
<proteinExistence type="predicted"/>
<keyword evidence="5" id="KW-1185">Reference proteome</keyword>
<keyword evidence="2" id="KW-0812">Transmembrane</keyword>
<dbReference type="AlphaFoldDB" id="A0A842ICS4"/>
<evidence type="ECO:0000256" key="2">
    <source>
        <dbReference type="SAM" id="Phobius"/>
    </source>
</evidence>
<dbReference type="InterPro" id="IPR001932">
    <property type="entry name" value="PPM-type_phosphatase-like_dom"/>
</dbReference>
<accession>A0A842ICS4</accession>
<dbReference type="GO" id="GO:0016791">
    <property type="term" value="F:phosphatase activity"/>
    <property type="evidence" value="ECO:0007669"/>
    <property type="project" value="TreeGrafter"/>
</dbReference>
<evidence type="ECO:0000259" key="3">
    <source>
        <dbReference type="SMART" id="SM00331"/>
    </source>
</evidence>
<dbReference type="RefSeq" id="WP_185799058.1">
    <property type="nucleotide sequence ID" value="NZ_JACLQD010000006.1"/>
</dbReference>
<dbReference type="Proteomes" id="UP000555411">
    <property type="component" value="Unassembled WGS sequence"/>
</dbReference>
<comment type="caution">
    <text evidence="4">The sequence shown here is derived from an EMBL/GenBank/DDBJ whole genome shotgun (WGS) entry which is preliminary data.</text>
</comment>
<protein>
    <submittedName>
        <fullName evidence="4">Serine/threonine-protein phosphatase</fullName>
    </submittedName>
</protein>
<dbReference type="InterPro" id="IPR036457">
    <property type="entry name" value="PPM-type-like_dom_sf"/>
</dbReference>
<dbReference type="SMART" id="SM00331">
    <property type="entry name" value="PP2C_SIG"/>
    <property type="match status" value="1"/>
</dbReference>
<dbReference type="PANTHER" id="PTHR43156:SF2">
    <property type="entry name" value="STAGE II SPORULATION PROTEIN E"/>
    <property type="match status" value="1"/>
</dbReference>
<evidence type="ECO:0000313" key="5">
    <source>
        <dbReference type="Proteomes" id="UP000555411"/>
    </source>
</evidence>
<dbReference type="EMBL" id="JACLQD010000006">
    <property type="protein sequence ID" value="MBC2837445.1"/>
    <property type="molecule type" value="Genomic_DNA"/>
</dbReference>
<evidence type="ECO:0000313" key="4">
    <source>
        <dbReference type="EMBL" id="MBC2837445.1"/>
    </source>
</evidence>
<gene>
    <name evidence="4" type="ORF">H7F16_18150</name>
</gene>
<feature type="domain" description="PPM-type phosphatase" evidence="3">
    <location>
        <begin position="440"/>
        <end position="656"/>
    </location>
</feature>
<name>A0A842ICS4_9RHOB</name>
<dbReference type="PANTHER" id="PTHR43156">
    <property type="entry name" value="STAGE II SPORULATION PROTEIN E-RELATED"/>
    <property type="match status" value="1"/>
</dbReference>